<dbReference type="AlphaFoldDB" id="A0A1G2F800"/>
<dbReference type="PROSITE" id="PS51462">
    <property type="entry name" value="NUDIX"/>
    <property type="match status" value="1"/>
</dbReference>
<gene>
    <name evidence="2" type="ORF">A2174_01595</name>
</gene>
<dbReference type="PANTHER" id="PTHR43736">
    <property type="entry name" value="ADP-RIBOSE PYROPHOSPHATASE"/>
    <property type="match status" value="1"/>
</dbReference>
<accession>A0A1G2F800</accession>
<feature type="domain" description="Nudix hydrolase" evidence="1">
    <location>
        <begin position="3"/>
        <end position="133"/>
    </location>
</feature>
<protein>
    <recommendedName>
        <fullName evidence="1">Nudix hydrolase domain-containing protein</fullName>
    </recommendedName>
</protein>
<evidence type="ECO:0000313" key="3">
    <source>
        <dbReference type="Proteomes" id="UP000177725"/>
    </source>
</evidence>
<dbReference type="Proteomes" id="UP000177725">
    <property type="component" value="Unassembled WGS sequence"/>
</dbReference>
<evidence type="ECO:0000313" key="2">
    <source>
        <dbReference type="EMBL" id="OGZ33748.1"/>
    </source>
</evidence>
<proteinExistence type="predicted"/>
<name>A0A1G2F800_9BACT</name>
<dbReference type="InterPro" id="IPR015797">
    <property type="entry name" value="NUDIX_hydrolase-like_dom_sf"/>
</dbReference>
<dbReference type="InterPro" id="IPR000086">
    <property type="entry name" value="NUDIX_hydrolase_dom"/>
</dbReference>
<reference evidence="2 3" key="1">
    <citation type="journal article" date="2016" name="Nat. Commun.">
        <title>Thousands of microbial genomes shed light on interconnected biogeochemical processes in an aquifer system.</title>
        <authorList>
            <person name="Anantharaman K."/>
            <person name="Brown C.T."/>
            <person name="Hug L.A."/>
            <person name="Sharon I."/>
            <person name="Castelle C.J."/>
            <person name="Probst A.J."/>
            <person name="Thomas B.C."/>
            <person name="Singh A."/>
            <person name="Wilkins M.J."/>
            <person name="Karaoz U."/>
            <person name="Brodie E.L."/>
            <person name="Williams K.H."/>
            <person name="Hubbard S.S."/>
            <person name="Banfield J.F."/>
        </authorList>
    </citation>
    <scope>NUCLEOTIDE SEQUENCE [LARGE SCALE GENOMIC DNA]</scope>
</reference>
<evidence type="ECO:0000259" key="1">
    <source>
        <dbReference type="PROSITE" id="PS51462"/>
    </source>
</evidence>
<dbReference type="EMBL" id="MHMV01000040">
    <property type="protein sequence ID" value="OGZ33748.1"/>
    <property type="molecule type" value="Genomic_DNA"/>
</dbReference>
<dbReference type="SUPFAM" id="SSF55811">
    <property type="entry name" value="Nudix"/>
    <property type="match status" value="1"/>
</dbReference>
<organism evidence="2 3">
    <name type="scientific">Candidatus Portnoybacteria bacterium RBG_13_41_18</name>
    <dbReference type="NCBI Taxonomy" id="1801991"/>
    <lineage>
        <taxon>Bacteria</taxon>
        <taxon>Candidatus Portnoyibacteriota</taxon>
    </lineage>
</organism>
<comment type="caution">
    <text evidence="2">The sequence shown here is derived from an EMBL/GenBank/DDBJ whole genome shotgun (WGS) entry which is preliminary data.</text>
</comment>
<dbReference type="Gene3D" id="3.90.79.10">
    <property type="entry name" value="Nucleoside Triphosphate Pyrophosphohydrolase"/>
    <property type="match status" value="1"/>
</dbReference>
<sequence>MKKQFIVASGPVIIENNKVLLNKHGDDNFWKFLGGKVEDFDFSNINNSLEEACRREVKEEMGFNIEIIKPLKPMMVPKPNDPNVWVILIHYLAKRLGEIQLGPDIKEARWFDIKNLPPDCAPNIKPVVEEYKKIH</sequence>
<dbReference type="Pfam" id="PF00293">
    <property type="entry name" value="NUDIX"/>
    <property type="match status" value="1"/>
</dbReference>
<dbReference type="PANTHER" id="PTHR43736:SF1">
    <property type="entry name" value="DIHYDRONEOPTERIN TRIPHOSPHATE DIPHOSPHATASE"/>
    <property type="match status" value="1"/>
</dbReference>